<name>A0ACC1CZ70_9NEOP</name>
<dbReference type="EMBL" id="CM034399">
    <property type="protein sequence ID" value="KAJ0176769.1"/>
    <property type="molecule type" value="Genomic_DNA"/>
</dbReference>
<reference evidence="1 2" key="1">
    <citation type="journal article" date="2021" name="Front. Genet.">
        <title>Chromosome-Level Genome Assembly Reveals Significant Gene Expansion in the Toll and IMD Signaling Pathways of Dendrolimus kikuchii.</title>
        <authorList>
            <person name="Zhou J."/>
            <person name="Wu P."/>
            <person name="Xiong Z."/>
            <person name="Liu N."/>
            <person name="Zhao N."/>
            <person name="Ji M."/>
            <person name="Qiu Y."/>
            <person name="Yang B."/>
        </authorList>
    </citation>
    <scope>NUCLEOTIDE SEQUENCE [LARGE SCALE GENOMIC DNA]</scope>
    <source>
        <strain evidence="1">Ann1</strain>
    </source>
</reference>
<comment type="caution">
    <text evidence="1">The sequence shown here is derived from an EMBL/GenBank/DDBJ whole genome shotgun (WGS) entry which is preliminary data.</text>
</comment>
<proteinExistence type="predicted"/>
<keyword evidence="2" id="KW-1185">Reference proteome</keyword>
<organism evidence="1 2">
    <name type="scientific">Dendrolimus kikuchii</name>
    <dbReference type="NCBI Taxonomy" id="765133"/>
    <lineage>
        <taxon>Eukaryota</taxon>
        <taxon>Metazoa</taxon>
        <taxon>Ecdysozoa</taxon>
        <taxon>Arthropoda</taxon>
        <taxon>Hexapoda</taxon>
        <taxon>Insecta</taxon>
        <taxon>Pterygota</taxon>
        <taxon>Neoptera</taxon>
        <taxon>Endopterygota</taxon>
        <taxon>Lepidoptera</taxon>
        <taxon>Glossata</taxon>
        <taxon>Ditrysia</taxon>
        <taxon>Bombycoidea</taxon>
        <taxon>Lasiocampidae</taxon>
        <taxon>Dendrolimus</taxon>
    </lineage>
</organism>
<accession>A0ACC1CZ70</accession>
<sequence>MKFLVVLAVAVACAVAKEEWQFAPIVKSNYDQSPDGAFQYAYETGNGIYAQASGAIKNPNSEYPALGVQGAYKYTAPDGSPVEVTYTADENGYQPQGSVIPVPQPIPEAIARSLAYIASHPPAVEKSYSKPNSPVYG</sequence>
<protein>
    <submittedName>
        <fullName evidence="1">Uncharacterized protein</fullName>
    </submittedName>
</protein>
<dbReference type="Proteomes" id="UP000824533">
    <property type="component" value="Linkage Group LG13"/>
</dbReference>
<evidence type="ECO:0000313" key="2">
    <source>
        <dbReference type="Proteomes" id="UP000824533"/>
    </source>
</evidence>
<gene>
    <name evidence="1" type="ORF">K1T71_007948</name>
</gene>
<evidence type="ECO:0000313" key="1">
    <source>
        <dbReference type="EMBL" id="KAJ0176769.1"/>
    </source>
</evidence>